<protein>
    <submittedName>
        <fullName evidence="2">Phage holin</fullName>
    </submittedName>
</protein>
<dbReference type="AlphaFoldDB" id="A0A6P1MGN5"/>
<accession>A0A6P1MGN5</accession>
<name>A0A6P1MGN5_9FIRM</name>
<dbReference type="InterPro" id="IPR006485">
    <property type="entry name" value="Phage-like_holin"/>
</dbReference>
<keyword evidence="3" id="KW-1185">Reference proteome</keyword>
<gene>
    <name evidence="2" type="ORF">Ami3637_11295</name>
</gene>
<sequence length="90" mass="9979">MKINWKLRFKNPYFYIGLLGVILTAMGVSPETVTSWEIVKQHVIELLSNPYMLGSVMIAVIGVIHDPTTKGPAIAIGPLHIISRDKIHAN</sequence>
<evidence type="ECO:0000313" key="3">
    <source>
        <dbReference type="Proteomes" id="UP000463883"/>
    </source>
</evidence>
<keyword evidence="1" id="KW-0812">Transmembrane</keyword>
<evidence type="ECO:0000256" key="1">
    <source>
        <dbReference type="SAM" id="Phobius"/>
    </source>
</evidence>
<feature type="transmembrane region" description="Helical" evidence="1">
    <location>
        <begin position="12"/>
        <end position="28"/>
    </location>
</feature>
<feature type="transmembrane region" description="Helical" evidence="1">
    <location>
        <begin position="48"/>
        <end position="64"/>
    </location>
</feature>
<organism evidence="2 3">
    <name type="scientific">Aminipila terrae</name>
    <dbReference type="NCBI Taxonomy" id="2697030"/>
    <lineage>
        <taxon>Bacteria</taxon>
        <taxon>Bacillati</taxon>
        <taxon>Bacillota</taxon>
        <taxon>Clostridia</taxon>
        <taxon>Peptostreptococcales</taxon>
        <taxon>Anaerovoracaceae</taxon>
        <taxon>Aminipila</taxon>
    </lineage>
</organism>
<proteinExistence type="predicted"/>
<dbReference type="NCBIfam" id="TIGR01598">
    <property type="entry name" value="holin_phiLC3"/>
    <property type="match status" value="1"/>
</dbReference>
<keyword evidence="1" id="KW-1133">Transmembrane helix</keyword>
<dbReference type="Proteomes" id="UP000463883">
    <property type="component" value="Chromosome"/>
</dbReference>
<dbReference type="KEGG" id="amic:Ami3637_11295"/>
<evidence type="ECO:0000313" key="2">
    <source>
        <dbReference type="EMBL" id="QHI72911.1"/>
    </source>
</evidence>
<reference evidence="2 3" key="1">
    <citation type="submission" date="2020-01" db="EMBL/GenBank/DDBJ databases">
        <title>Genomic analysis of Aminipila sp. CBA3637.</title>
        <authorList>
            <person name="Kim Y.B."/>
            <person name="Roh S.W."/>
        </authorList>
    </citation>
    <scope>NUCLEOTIDE SEQUENCE [LARGE SCALE GENOMIC DNA]</scope>
    <source>
        <strain evidence="2 3">CBA3637</strain>
    </source>
</reference>
<dbReference type="Pfam" id="PF04531">
    <property type="entry name" value="Phage_holin_1"/>
    <property type="match status" value="1"/>
</dbReference>
<dbReference type="EMBL" id="CP047591">
    <property type="protein sequence ID" value="QHI72911.1"/>
    <property type="molecule type" value="Genomic_DNA"/>
</dbReference>
<dbReference type="RefSeq" id="WP_162362678.1">
    <property type="nucleotide sequence ID" value="NZ_CP047591.1"/>
</dbReference>
<keyword evidence="1" id="KW-0472">Membrane</keyword>